<dbReference type="Pfam" id="PF03932">
    <property type="entry name" value="CutC"/>
    <property type="match status" value="1"/>
</dbReference>
<evidence type="ECO:0000313" key="3">
    <source>
        <dbReference type="EMBL" id="MBB3874595.1"/>
    </source>
</evidence>
<dbReference type="PANTHER" id="PTHR12598:SF0">
    <property type="entry name" value="COPPER HOMEOSTASIS PROTEIN CUTC HOMOLOG"/>
    <property type="match status" value="1"/>
</dbReference>
<name>A0AAW3TT53_9SPHN</name>
<evidence type="ECO:0000313" key="4">
    <source>
        <dbReference type="Proteomes" id="UP000528945"/>
    </source>
</evidence>
<dbReference type="Proteomes" id="UP000528945">
    <property type="component" value="Unassembled WGS sequence"/>
</dbReference>
<comment type="caution">
    <text evidence="3">The sequence shown here is derived from an EMBL/GenBank/DDBJ whole genome shotgun (WGS) entry which is preliminary data.</text>
</comment>
<proteinExistence type="inferred from homology"/>
<accession>A0AAW3TT53</accession>
<dbReference type="GO" id="GO:0005507">
    <property type="term" value="F:copper ion binding"/>
    <property type="evidence" value="ECO:0007669"/>
    <property type="project" value="TreeGrafter"/>
</dbReference>
<protein>
    <recommendedName>
        <fullName evidence="2">PF03932 family protein CutC</fullName>
    </recommendedName>
</protein>
<dbReference type="InterPro" id="IPR036822">
    <property type="entry name" value="CutC-like_dom_sf"/>
</dbReference>
<gene>
    <name evidence="2" type="primary">cutC</name>
    <name evidence="3" type="ORF">GGR47_000811</name>
</gene>
<dbReference type="Gene3D" id="3.20.20.380">
    <property type="entry name" value="Copper homeostasis (CutC) domain"/>
    <property type="match status" value="1"/>
</dbReference>
<organism evidence="3 4">
    <name type="scientific">Sphingomonas aquatilis</name>
    <dbReference type="NCBI Taxonomy" id="93063"/>
    <lineage>
        <taxon>Bacteria</taxon>
        <taxon>Pseudomonadati</taxon>
        <taxon>Pseudomonadota</taxon>
        <taxon>Alphaproteobacteria</taxon>
        <taxon>Sphingomonadales</taxon>
        <taxon>Sphingomonadaceae</taxon>
        <taxon>Sphingomonas</taxon>
    </lineage>
</organism>
<comment type="similarity">
    <text evidence="1 2">Belongs to the CutC family.</text>
</comment>
<evidence type="ECO:0000256" key="2">
    <source>
        <dbReference type="HAMAP-Rule" id="MF_00795"/>
    </source>
</evidence>
<reference evidence="3 4" key="1">
    <citation type="submission" date="2020-08" db="EMBL/GenBank/DDBJ databases">
        <title>Genomic Encyclopedia of Type Strains, Phase IV (KMG-IV): sequencing the most valuable type-strain genomes for metagenomic binning, comparative biology and taxonomic classification.</title>
        <authorList>
            <person name="Goeker M."/>
        </authorList>
    </citation>
    <scope>NUCLEOTIDE SEQUENCE [LARGE SCALE GENOMIC DNA]</scope>
    <source>
        <strain evidence="3 4">DSM 15581</strain>
    </source>
</reference>
<keyword evidence="2" id="KW-0963">Cytoplasm</keyword>
<keyword evidence="4" id="KW-1185">Reference proteome</keyword>
<comment type="caution">
    <text evidence="2">Once thought to be involved in copper homeostasis, experiments in E.coli have shown this is not the case.</text>
</comment>
<dbReference type="GO" id="GO:0005737">
    <property type="term" value="C:cytoplasm"/>
    <property type="evidence" value="ECO:0007669"/>
    <property type="project" value="UniProtKB-SubCell"/>
</dbReference>
<dbReference type="EMBL" id="JACIDB010000001">
    <property type="protein sequence ID" value="MBB3874595.1"/>
    <property type="molecule type" value="Genomic_DNA"/>
</dbReference>
<dbReference type="AlphaFoldDB" id="A0AAW3TT53"/>
<evidence type="ECO:0000256" key="1">
    <source>
        <dbReference type="ARBA" id="ARBA00007768"/>
    </source>
</evidence>
<dbReference type="SUPFAM" id="SSF110395">
    <property type="entry name" value="CutC-like"/>
    <property type="match status" value="1"/>
</dbReference>
<dbReference type="PANTHER" id="PTHR12598">
    <property type="entry name" value="COPPER HOMEOSTASIS PROTEIN CUTC"/>
    <property type="match status" value="1"/>
</dbReference>
<comment type="subcellular location">
    <subcellularLocation>
        <location evidence="2">Cytoplasm</location>
    </subcellularLocation>
</comment>
<sequence>MMVSQTVERSRVALEICVESAVGAAAAIRGGCDRIELCSALALGGLTPSAGLVAEVLALAVPAGVPVRAMVRPRAGGFDYDADDLALALADARALVAAGVQGLVFGATAGATLAEQAMQAWIAGLGEDCPPLTLHRAIDVVADPVAAVDVAVSLGFDHVLTSGGARTAMEGAATIAAMVARAAGRCTIMAGAGVASDTAAALLDATNAGALHGSASDPAPTVEQDRFGFGPLPRQTNANRVAALRQAIDDKSNLRQL</sequence>
<dbReference type="HAMAP" id="MF_00795">
    <property type="entry name" value="CutC"/>
    <property type="match status" value="1"/>
</dbReference>
<dbReference type="InterPro" id="IPR005627">
    <property type="entry name" value="CutC-like"/>
</dbReference>